<sequence length="183" mass="19336">MNAPLTLAAEAVLHPYPLIRGGGLFLLCVGLGFLLGWIFQSRWIPFAIGGGVAGFVASGLSALLPSLGPTSFVQIAGLVGSFVLEMGLIYLVISSYQKQPEAERDDRQLILRILFVVGLHFLTMGLAHGPLMTLLGALTSVNALIGLYVARRAPVRALGVSDAVLKLGFGAWMLLAYPAVTFG</sequence>
<reference evidence="2" key="2">
    <citation type="submission" date="2020-09" db="EMBL/GenBank/DDBJ databases">
        <authorList>
            <person name="Sun Q."/>
            <person name="Ohkuma M."/>
        </authorList>
    </citation>
    <scope>NUCLEOTIDE SEQUENCE</scope>
    <source>
        <strain evidence="2">JCM 4637</strain>
    </source>
</reference>
<feature type="transmembrane region" description="Helical" evidence="1">
    <location>
        <begin position="163"/>
        <end position="180"/>
    </location>
</feature>
<proteinExistence type="predicted"/>
<dbReference type="RefSeq" id="WP_189823682.1">
    <property type="nucleotide sequence ID" value="NZ_BMVC01000004.1"/>
</dbReference>
<feature type="transmembrane region" description="Helical" evidence="1">
    <location>
        <begin position="46"/>
        <end position="66"/>
    </location>
</feature>
<dbReference type="AlphaFoldDB" id="A0A918WWP3"/>
<keyword evidence="1" id="KW-0812">Transmembrane</keyword>
<feature type="transmembrane region" description="Helical" evidence="1">
    <location>
        <begin position="18"/>
        <end position="39"/>
    </location>
</feature>
<evidence type="ECO:0000313" key="2">
    <source>
        <dbReference type="EMBL" id="GHC91033.1"/>
    </source>
</evidence>
<evidence type="ECO:0000313" key="3">
    <source>
        <dbReference type="Proteomes" id="UP000638353"/>
    </source>
</evidence>
<keyword evidence="1" id="KW-0472">Membrane</keyword>
<protein>
    <submittedName>
        <fullName evidence="2">Uncharacterized protein</fullName>
    </submittedName>
</protein>
<organism evidence="2 3">
    <name type="scientific">Streptomyces finlayi</name>
    <dbReference type="NCBI Taxonomy" id="67296"/>
    <lineage>
        <taxon>Bacteria</taxon>
        <taxon>Bacillati</taxon>
        <taxon>Actinomycetota</taxon>
        <taxon>Actinomycetes</taxon>
        <taxon>Kitasatosporales</taxon>
        <taxon>Streptomycetaceae</taxon>
        <taxon>Streptomyces</taxon>
    </lineage>
</organism>
<feature type="transmembrane region" description="Helical" evidence="1">
    <location>
        <begin position="72"/>
        <end position="93"/>
    </location>
</feature>
<accession>A0A918WWP3</accession>
<comment type="caution">
    <text evidence="2">The sequence shown here is derived from an EMBL/GenBank/DDBJ whole genome shotgun (WGS) entry which is preliminary data.</text>
</comment>
<gene>
    <name evidence="2" type="ORF">GCM10010334_25650</name>
</gene>
<dbReference type="EMBL" id="BMVC01000004">
    <property type="protein sequence ID" value="GHC91033.1"/>
    <property type="molecule type" value="Genomic_DNA"/>
</dbReference>
<dbReference type="Pfam" id="PF20313">
    <property type="entry name" value="DUF6609"/>
    <property type="match status" value="1"/>
</dbReference>
<feature type="transmembrane region" description="Helical" evidence="1">
    <location>
        <begin position="109"/>
        <end position="127"/>
    </location>
</feature>
<dbReference type="InterPro" id="IPR046717">
    <property type="entry name" value="DUF6609"/>
</dbReference>
<dbReference type="Proteomes" id="UP000638353">
    <property type="component" value="Unassembled WGS sequence"/>
</dbReference>
<reference evidence="2" key="1">
    <citation type="journal article" date="2014" name="Int. J. Syst. Evol. Microbiol.">
        <title>Complete genome sequence of Corynebacterium casei LMG S-19264T (=DSM 44701T), isolated from a smear-ripened cheese.</title>
        <authorList>
            <consortium name="US DOE Joint Genome Institute (JGI-PGF)"/>
            <person name="Walter F."/>
            <person name="Albersmeier A."/>
            <person name="Kalinowski J."/>
            <person name="Ruckert C."/>
        </authorList>
    </citation>
    <scope>NUCLEOTIDE SEQUENCE</scope>
    <source>
        <strain evidence="2">JCM 4637</strain>
    </source>
</reference>
<keyword evidence="1" id="KW-1133">Transmembrane helix</keyword>
<evidence type="ECO:0000256" key="1">
    <source>
        <dbReference type="SAM" id="Phobius"/>
    </source>
</evidence>
<feature type="transmembrane region" description="Helical" evidence="1">
    <location>
        <begin position="133"/>
        <end position="151"/>
    </location>
</feature>
<name>A0A918WWP3_9ACTN</name>